<feature type="region of interest" description="Disordered" evidence="1">
    <location>
        <begin position="273"/>
        <end position="374"/>
    </location>
</feature>
<dbReference type="RefSeq" id="WP_394832901.1">
    <property type="nucleotide sequence ID" value="NZ_CP089929.1"/>
</dbReference>
<keyword evidence="2" id="KW-0732">Signal</keyword>
<accession>A0ABZ2L0C4</accession>
<name>A0ABZ2L0C4_9BACT</name>
<sequence length="427" mass="41364">MIASRWIALSSAIAMAAATFTMATAARAAVCTSDPECAAATPNTPHCNNNVCAQCSNDSHCAAAGTRTPKCLPTGICGCTDDKSCGGENSGLICTGTSPAAGTPPYCVTGCAVDGDAGPRNECPTGYTCSQTNGTVGQCQRACIVLANECPTSNPVNQCKIITLPNLGDCVECRTNGECNGRPGAEICRVSSNSCVQCVTNADCTGKANGPICRTGSSCGCNVDTDCGTGRICEATTKVCLAGCRGSGGVDGGGNCPPGTTCNASGGGSGQCVPVSDGGTDAGDAGSDGGTGDGSVGDGSAGDGGEEDGGEEDGGEEDASADGSTGDGSVEDGSTGDGSTGDGGADGGGDAADAGRSDAGDGGSGNDAGDNNGNYMTSLEGGGCDCSVVPSEDSLPIGGLLAVGGFFAFFTRRRARSPKKDEGTDQP</sequence>
<dbReference type="EMBL" id="CP089983">
    <property type="protein sequence ID" value="WXB03271.1"/>
    <property type="molecule type" value="Genomic_DNA"/>
</dbReference>
<feature type="compositionally biased region" description="Acidic residues" evidence="1">
    <location>
        <begin position="304"/>
        <end position="320"/>
    </location>
</feature>
<feature type="compositionally biased region" description="Gly residues" evidence="1">
    <location>
        <begin position="286"/>
        <end position="303"/>
    </location>
</feature>
<proteinExistence type="predicted"/>
<dbReference type="NCBIfam" id="TIGR03901">
    <property type="entry name" value="MYXO-CTERM"/>
    <property type="match status" value="1"/>
</dbReference>
<keyword evidence="4" id="KW-1185">Reference proteome</keyword>
<evidence type="ECO:0000313" key="4">
    <source>
        <dbReference type="Proteomes" id="UP001374803"/>
    </source>
</evidence>
<dbReference type="InterPro" id="IPR024038">
    <property type="entry name" value="MYXO-CTERM"/>
</dbReference>
<reference evidence="3" key="1">
    <citation type="submission" date="2021-12" db="EMBL/GenBank/DDBJ databases">
        <title>Discovery of the Pendulisporaceae a myxobacterial family with distinct sporulation behavior and unique specialized metabolism.</title>
        <authorList>
            <person name="Garcia R."/>
            <person name="Popoff A."/>
            <person name="Bader C.D."/>
            <person name="Loehr J."/>
            <person name="Walesch S."/>
            <person name="Walt C."/>
            <person name="Boldt J."/>
            <person name="Bunk B."/>
            <person name="Haeckl F.J.F.P.J."/>
            <person name="Gunesch A.P."/>
            <person name="Birkelbach J."/>
            <person name="Nuebel U."/>
            <person name="Pietschmann T."/>
            <person name="Bach T."/>
            <person name="Mueller R."/>
        </authorList>
    </citation>
    <scope>NUCLEOTIDE SEQUENCE</scope>
    <source>
        <strain evidence="3">MSr11367</strain>
    </source>
</reference>
<organism evidence="3 4">
    <name type="scientific">Pendulispora rubella</name>
    <dbReference type="NCBI Taxonomy" id="2741070"/>
    <lineage>
        <taxon>Bacteria</taxon>
        <taxon>Pseudomonadati</taxon>
        <taxon>Myxococcota</taxon>
        <taxon>Myxococcia</taxon>
        <taxon>Myxococcales</taxon>
        <taxon>Sorangiineae</taxon>
        <taxon>Pendulisporaceae</taxon>
        <taxon>Pendulispora</taxon>
    </lineage>
</organism>
<feature type="signal peptide" evidence="2">
    <location>
        <begin position="1"/>
        <end position="28"/>
    </location>
</feature>
<feature type="compositionally biased region" description="Low complexity" evidence="1">
    <location>
        <begin position="275"/>
        <end position="285"/>
    </location>
</feature>
<evidence type="ECO:0000256" key="1">
    <source>
        <dbReference type="SAM" id="MobiDB-lite"/>
    </source>
</evidence>
<evidence type="ECO:0000256" key="2">
    <source>
        <dbReference type="SAM" id="SignalP"/>
    </source>
</evidence>
<protein>
    <submittedName>
        <fullName evidence="3">MYXO-CTERM sorting domain-containing protein</fullName>
    </submittedName>
</protein>
<gene>
    <name evidence="3" type="ORF">LVJ94_41010</name>
</gene>
<dbReference type="Proteomes" id="UP001374803">
    <property type="component" value="Chromosome"/>
</dbReference>
<feature type="compositionally biased region" description="Gly residues" evidence="1">
    <location>
        <begin position="335"/>
        <end position="350"/>
    </location>
</feature>
<feature type="chain" id="PRO_5045113213" evidence="2">
    <location>
        <begin position="29"/>
        <end position="427"/>
    </location>
</feature>
<feature type="compositionally biased region" description="Low complexity" evidence="1">
    <location>
        <begin position="321"/>
        <end position="333"/>
    </location>
</feature>
<evidence type="ECO:0000313" key="3">
    <source>
        <dbReference type="EMBL" id="WXB03271.1"/>
    </source>
</evidence>